<keyword evidence="1" id="KW-0540">Nuclease</keyword>
<dbReference type="AlphaFoldDB" id="A0A1F6WQQ3"/>
<keyword evidence="2" id="KW-0378">Hydrolase</keyword>
<evidence type="ECO:0000313" key="5">
    <source>
        <dbReference type="EMBL" id="OGI84219.1"/>
    </source>
</evidence>
<gene>
    <name evidence="5" type="ORF">A2903_00720</name>
</gene>
<dbReference type="InterPro" id="IPR013520">
    <property type="entry name" value="Ribonucl_H"/>
</dbReference>
<evidence type="ECO:0000256" key="2">
    <source>
        <dbReference type="ARBA" id="ARBA00022801"/>
    </source>
</evidence>
<proteinExistence type="predicted"/>
<dbReference type="GO" id="GO:0003676">
    <property type="term" value="F:nucleic acid binding"/>
    <property type="evidence" value="ECO:0007669"/>
    <property type="project" value="InterPro"/>
</dbReference>
<reference evidence="5 6" key="1">
    <citation type="journal article" date="2016" name="Nat. Commun.">
        <title>Thousands of microbial genomes shed light on interconnected biogeochemical processes in an aquifer system.</title>
        <authorList>
            <person name="Anantharaman K."/>
            <person name="Brown C.T."/>
            <person name="Hug L.A."/>
            <person name="Sharon I."/>
            <person name="Castelle C.J."/>
            <person name="Probst A.J."/>
            <person name="Thomas B.C."/>
            <person name="Singh A."/>
            <person name="Wilkins M.J."/>
            <person name="Karaoz U."/>
            <person name="Brodie E.L."/>
            <person name="Williams K.H."/>
            <person name="Hubbard S.S."/>
            <person name="Banfield J.F."/>
        </authorList>
    </citation>
    <scope>NUCLEOTIDE SEQUENCE [LARGE SCALE GENOMIC DNA]</scope>
</reference>
<dbReference type="Pfam" id="PF20600">
    <property type="entry name" value="ExoX-like_C"/>
    <property type="match status" value="1"/>
</dbReference>
<organism evidence="5 6">
    <name type="scientific">Candidatus Nomurabacteria bacterium RIFCSPLOWO2_01_FULL_33_17</name>
    <dbReference type="NCBI Taxonomy" id="1801764"/>
    <lineage>
        <taxon>Bacteria</taxon>
        <taxon>Candidatus Nomuraibacteriota</taxon>
    </lineage>
</organism>
<dbReference type="InterPro" id="IPR012337">
    <property type="entry name" value="RNaseH-like_sf"/>
</dbReference>
<evidence type="ECO:0000313" key="6">
    <source>
        <dbReference type="Proteomes" id="UP000178184"/>
    </source>
</evidence>
<dbReference type="PANTHER" id="PTHR30231">
    <property type="entry name" value="DNA POLYMERASE III SUBUNIT EPSILON"/>
    <property type="match status" value="1"/>
</dbReference>
<dbReference type="PANTHER" id="PTHR30231:SF4">
    <property type="entry name" value="PROTEIN NEN2"/>
    <property type="match status" value="1"/>
</dbReference>
<feature type="domain" description="Exonuclease" evidence="4">
    <location>
        <begin position="4"/>
        <end position="167"/>
    </location>
</feature>
<dbReference type="InterPro" id="IPR036397">
    <property type="entry name" value="RNaseH_sf"/>
</dbReference>
<protein>
    <recommendedName>
        <fullName evidence="4">Exonuclease domain-containing protein</fullName>
    </recommendedName>
</protein>
<dbReference type="EMBL" id="MFUO01000006">
    <property type="protein sequence ID" value="OGI84219.1"/>
    <property type="molecule type" value="Genomic_DNA"/>
</dbReference>
<evidence type="ECO:0000259" key="4">
    <source>
        <dbReference type="SMART" id="SM00479"/>
    </source>
</evidence>
<evidence type="ECO:0000256" key="1">
    <source>
        <dbReference type="ARBA" id="ARBA00022722"/>
    </source>
</evidence>
<evidence type="ECO:0000256" key="3">
    <source>
        <dbReference type="ARBA" id="ARBA00022839"/>
    </source>
</evidence>
<dbReference type="CDD" id="cd06127">
    <property type="entry name" value="DEDDh"/>
    <property type="match status" value="1"/>
</dbReference>
<dbReference type="GO" id="GO:0008408">
    <property type="term" value="F:3'-5' exonuclease activity"/>
    <property type="evidence" value="ECO:0007669"/>
    <property type="project" value="TreeGrafter"/>
</dbReference>
<dbReference type="SMART" id="SM00479">
    <property type="entry name" value="EXOIII"/>
    <property type="match status" value="1"/>
</dbReference>
<comment type="caution">
    <text evidence="5">The sequence shown here is derived from an EMBL/GenBank/DDBJ whole genome shotgun (WGS) entry which is preliminary data.</text>
</comment>
<sequence length="247" mass="28913">MKYTHIFFDTETTGNTNDDYLCQIAWKKATDNEIKDGLFKPPVPMSVESMAVCHITNKMVANMPPFQGSVLWDEFKKINDDKNNVFIAHNAKFDIGMLKRENIQITQYIDTLKIARFVDREGILTKYNLQYLRYYYDVDIDAIAHDARGDIVILEAVFKYLSDKVSEITGNTGDKLTEQMMTISYEPFLMKTFTFGKHIGKQISDVANTDPRYLEWLLEQKVNSQNDTEEDWIYTLRYYLKKPNKLF</sequence>
<dbReference type="Proteomes" id="UP000178184">
    <property type="component" value="Unassembled WGS sequence"/>
</dbReference>
<dbReference type="STRING" id="1801764.A2903_00720"/>
<keyword evidence="3" id="KW-0269">Exonuclease</keyword>
<accession>A0A1F6WQQ3</accession>
<dbReference type="Pfam" id="PF00929">
    <property type="entry name" value="RNase_T"/>
    <property type="match status" value="1"/>
</dbReference>
<dbReference type="InterPro" id="IPR046768">
    <property type="entry name" value="ExoX-like_C"/>
</dbReference>
<dbReference type="SUPFAM" id="SSF53098">
    <property type="entry name" value="Ribonuclease H-like"/>
    <property type="match status" value="1"/>
</dbReference>
<name>A0A1F6WQQ3_9BACT</name>
<dbReference type="Gene3D" id="3.30.420.10">
    <property type="entry name" value="Ribonuclease H-like superfamily/Ribonuclease H"/>
    <property type="match status" value="1"/>
</dbReference>